<sequence>MDPQESRIPFPLDMLGDLDTTLRYVEDKHLAGIDAPETHEHLHPLATAIRAIKAAIQAYRAKAAQEALSIDDLPIDRDHLATVMDFARIGDDGEPDQIRAAGNVSEWLDRDI</sequence>
<organism evidence="1 2">
    <name type="scientific">Roseomonas fluvialis</name>
    <dbReference type="NCBI Taxonomy" id="1750527"/>
    <lineage>
        <taxon>Bacteria</taxon>
        <taxon>Pseudomonadati</taxon>
        <taxon>Pseudomonadota</taxon>
        <taxon>Alphaproteobacteria</taxon>
        <taxon>Acetobacterales</taxon>
        <taxon>Roseomonadaceae</taxon>
        <taxon>Roseomonas</taxon>
    </lineage>
</organism>
<name>A0ABN6P1U7_9PROT</name>
<accession>A0ABN6P1U7</accession>
<keyword evidence="2" id="KW-1185">Reference proteome</keyword>
<reference evidence="1 2" key="1">
    <citation type="journal article" date="2016" name="Microbes Environ.">
        <title>Phylogenetically diverse aerobic anoxygenic phototrophic bacteria isolated from epilithic biofilms in Tama river, Japan.</title>
        <authorList>
            <person name="Hirose S."/>
            <person name="Matsuura K."/>
            <person name="Haruta S."/>
        </authorList>
    </citation>
    <scope>NUCLEOTIDE SEQUENCE [LARGE SCALE GENOMIC DNA]</scope>
    <source>
        <strain evidence="1 2">S08</strain>
    </source>
</reference>
<proteinExistence type="predicted"/>
<evidence type="ECO:0000313" key="1">
    <source>
        <dbReference type="EMBL" id="BDG72446.1"/>
    </source>
</evidence>
<dbReference type="Proteomes" id="UP000831327">
    <property type="component" value="Chromosome"/>
</dbReference>
<protein>
    <submittedName>
        <fullName evidence="1">Uncharacterized protein</fullName>
    </submittedName>
</protein>
<evidence type="ECO:0000313" key="2">
    <source>
        <dbReference type="Proteomes" id="UP000831327"/>
    </source>
</evidence>
<gene>
    <name evidence="1" type="ORF">Rmf_23750</name>
</gene>
<dbReference type="EMBL" id="AP025637">
    <property type="protein sequence ID" value="BDG72446.1"/>
    <property type="molecule type" value="Genomic_DNA"/>
</dbReference>
<dbReference type="RefSeq" id="WP_244459652.1">
    <property type="nucleotide sequence ID" value="NZ_AP025637.1"/>
</dbReference>